<evidence type="ECO:0000313" key="2">
    <source>
        <dbReference type="Proteomes" id="UP001148838"/>
    </source>
</evidence>
<accession>A0ABQ8SDU2</accession>
<comment type="caution">
    <text evidence="1">The sequence shown here is derived from an EMBL/GenBank/DDBJ whole genome shotgun (WGS) entry which is preliminary data.</text>
</comment>
<gene>
    <name evidence="1" type="ORF">ANN_20870</name>
</gene>
<proteinExistence type="predicted"/>
<keyword evidence="2" id="KW-1185">Reference proteome</keyword>
<name>A0ABQ8SDU2_PERAM</name>
<dbReference type="Proteomes" id="UP001148838">
    <property type="component" value="Unassembled WGS sequence"/>
</dbReference>
<evidence type="ECO:0000313" key="1">
    <source>
        <dbReference type="EMBL" id="KAJ4432253.1"/>
    </source>
</evidence>
<protein>
    <submittedName>
        <fullName evidence="1">Uncharacterized protein</fullName>
    </submittedName>
</protein>
<sequence length="97" mass="11302">MASAISGLNPKRFFLVWLNKGQSLCATFLRGLQKLRMRVEEATVKVRPGMLTRVWQQLDYHIDSCHIHMALTSSHYNETKPGHLVRRMSYRTLSMVR</sequence>
<reference evidence="1 2" key="1">
    <citation type="journal article" date="2022" name="Allergy">
        <title>Genome assembly and annotation of Periplaneta americana reveal a comprehensive cockroach allergen profile.</title>
        <authorList>
            <person name="Wang L."/>
            <person name="Xiong Q."/>
            <person name="Saelim N."/>
            <person name="Wang L."/>
            <person name="Nong W."/>
            <person name="Wan A.T."/>
            <person name="Shi M."/>
            <person name="Liu X."/>
            <person name="Cao Q."/>
            <person name="Hui J.H.L."/>
            <person name="Sookrung N."/>
            <person name="Leung T.F."/>
            <person name="Tungtrongchitr A."/>
            <person name="Tsui S.K.W."/>
        </authorList>
    </citation>
    <scope>NUCLEOTIDE SEQUENCE [LARGE SCALE GENOMIC DNA]</scope>
    <source>
        <strain evidence="1">PWHHKU_190912</strain>
    </source>
</reference>
<dbReference type="EMBL" id="JAJSOF020000029">
    <property type="protein sequence ID" value="KAJ4432253.1"/>
    <property type="molecule type" value="Genomic_DNA"/>
</dbReference>
<organism evidence="1 2">
    <name type="scientific">Periplaneta americana</name>
    <name type="common">American cockroach</name>
    <name type="synonym">Blatta americana</name>
    <dbReference type="NCBI Taxonomy" id="6978"/>
    <lineage>
        <taxon>Eukaryota</taxon>
        <taxon>Metazoa</taxon>
        <taxon>Ecdysozoa</taxon>
        <taxon>Arthropoda</taxon>
        <taxon>Hexapoda</taxon>
        <taxon>Insecta</taxon>
        <taxon>Pterygota</taxon>
        <taxon>Neoptera</taxon>
        <taxon>Polyneoptera</taxon>
        <taxon>Dictyoptera</taxon>
        <taxon>Blattodea</taxon>
        <taxon>Blattoidea</taxon>
        <taxon>Blattidae</taxon>
        <taxon>Blattinae</taxon>
        <taxon>Periplaneta</taxon>
    </lineage>
</organism>